<dbReference type="Gene3D" id="3.50.80.10">
    <property type="entry name" value="D-tyrosyl-tRNA(Tyr) deacylase"/>
    <property type="match status" value="1"/>
</dbReference>
<keyword evidence="2 4" id="KW-0820">tRNA-binding</keyword>
<evidence type="ECO:0000256" key="1">
    <source>
        <dbReference type="ARBA" id="ARBA00009673"/>
    </source>
</evidence>
<dbReference type="NCBIfam" id="TIGR00256">
    <property type="entry name" value="D-aminoacyl-tRNA deacylase"/>
    <property type="match status" value="1"/>
</dbReference>
<name>A0ABV2JEP4_9STRE</name>
<dbReference type="PANTHER" id="PTHR10472">
    <property type="entry name" value="D-TYROSYL-TRNA TYR DEACYLASE"/>
    <property type="match status" value="1"/>
</dbReference>
<evidence type="ECO:0000313" key="6">
    <source>
        <dbReference type="Proteomes" id="UP001549037"/>
    </source>
</evidence>
<feature type="short sequence motif" description="Gly-cisPro motif, important for rejection of L-amino acids" evidence="4">
    <location>
        <begin position="136"/>
        <end position="137"/>
    </location>
</feature>
<comment type="catalytic activity">
    <reaction evidence="4">
        <text>glycyl-tRNA(Ala) + H2O = tRNA(Ala) + glycine + H(+)</text>
        <dbReference type="Rhea" id="RHEA:53744"/>
        <dbReference type="Rhea" id="RHEA-COMP:9657"/>
        <dbReference type="Rhea" id="RHEA-COMP:13640"/>
        <dbReference type="ChEBI" id="CHEBI:15377"/>
        <dbReference type="ChEBI" id="CHEBI:15378"/>
        <dbReference type="ChEBI" id="CHEBI:57305"/>
        <dbReference type="ChEBI" id="CHEBI:78442"/>
        <dbReference type="ChEBI" id="CHEBI:78522"/>
    </reaction>
</comment>
<dbReference type="EC" id="3.1.1.96" evidence="4"/>
<proteinExistence type="inferred from homology"/>
<evidence type="ECO:0000313" key="5">
    <source>
        <dbReference type="EMBL" id="MET3634235.1"/>
    </source>
</evidence>
<organism evidence="5 6">
    <name type="scientific">Streptococcus porcorum</name>
    <dbReference type="NCBI Taxonomy" id="701526"/>
    <lineage>
        <taxon>Bacteria</taxon>
        <taxon>Bacillati</taxon>
        <taxon>Bacillota</taxon>
        <taxon>Bacilli</taxon>
        <taxon>Lactobacillales</taxon>
        <taxon>Streptococcaceae</taxon>
        <taxon>Streptococcus</taxon>
    </lineage>
</organism>
<comment type="caution">
    <text evidence="5">The sequence shown here is derived from an EMBL/GenBank/DDBJ whole genome shotgun (WGS) entry which is preliminary data.</text>
</comment>
<dbReference type="SUPFAM" id="SSF69500">
    <property type="entry name" value="DTD-like"/>
    <property type="match status" value="1"/>
</dbReference>
<comment type="subcellular location">
    <subcellularLocation>
        <location evidence="4">Cytoplasm</location>
    </subcellularLocation>
</comment>
<dbReference type="Pfam" id="PF02580">
    <property type="entry name" value="Tyr_Deacylase"/>
    <property type="match status" value="1"/>
</dbReference>
<sequence>MKIIIQRVKEASVAIEGKNHASIKQGFLLLVGVAPDDQQDDMDYAIRKIVQMRIFSDENDKMNLSLQDINGEILSISQFTLFADTKKGNRPAFTGAAKPDWASQFYDQFNQKLAQLVPVKTGIFGADMQVSLINDGPVTIILDTKHR</sequence>
<evidence type="ECO:0000256" key="4">
    <source>
        <dbReference type="HAMAP-Rule" id="MF_00518"/>
    </source>
</evidence>
<dbReference type="InterPro" id="IPR003732">
    <property type="entry name" value="Daa-tRNA_deacyls_DTD"/>
</dbReference>
<comment type="catalytic activity">
    <reaction evidence="4">
        <text>a D-aminoacyl-tRNA + H2O = a tRNA + a D-alpha-amino acid + H(+)</text>
        <dbReference type="Rhea" id="RHEA:13953"/>
        <dbReference type="Rhea" id="RHEA-COMP:10123"/>
        <dbReference type="Rhea" id="RHEA-COMP:10124"/>
        <dbReference type="ChEBI" id="CHEBI:15377"/>
        <dbReference type="ChEBI" id="CHEBI:15378"/>
        <dbReference type="ChEBI" id="CHEBI:59871"/>
        <dbReference type="ChEBI" id="CHEBI:78442"/>
        <dbReference type="ChEBI" id="CHEBI:79333"/>
        <dbReference type="EC" id="3.1.1.96"/>
    </reaction>
</comment>
<gene>
    <name evidence="4" type="primary">dtd</name>
    <name evidence="5" type="ORF">ABID28_000872</name>
</gene>
<dbReference type="CDD" id="cd00563">
    <property type="entry name" value="Dtyr_deacylase"/>
    <property type="match status" value="1"/>
</dbReference>
<keyword evidence="4" id="KW-0694">RNA-binding</keyword>
<accession>A0ABV2JEP4</accession>
<dbReference type="Proteomes" id="UP001549037">
    <property type="component" value="Unassembled WGS sequence"/>
</dbReference>
<dbReference type="GO" id="GO:0016787">
    <property type="term" value="F:hydrolase activity"/>
    <property type="evidence" value="ECO:0007669"/>
    <property type="project" value="UniProtKB-KW"/>
</dbReference>
<dbReference type="EC" id="3.1.1.-" evidence="4"/>
<dbReference type="RefSeq" id="WP_354368421.1">
    <property type="nucleotide sequence ID" value="NZ_JBEPLN010000011.1"/>
</dbReference>
<dbReference type="PANTHER" id="PTHR10472:SF5">
    <property type="entry name" value="D-AMINOACYL-TRNA DEACYLASE 1"/>
    <property type="match status" value="1"/>
</dbReference>
<dbReference type="HAMAP" id="MF_00518">
    <property type="entry name" value="Deacylase_Dtd"/>
    <property type="match status" value="1"/>
</dbReference>
<evidence type="ECO:0000256" key="3">
    <source>
        <dbReference type="ARBA" id="ARBA00022801"/>
    </source>
</evidence>
<dbReference type="EMBL" id="JBEPLN010000011">
    <property type="protein sequence ID" value="MET3634235.1"/>
    <property type="molecule type" value="Genomic_DNA"/>
</dbReference>
<comment type="function">
    <text evidence="4">An aminoacyl-tRNA editing enzyme that deacylates mischarged D-aminoacyl-tRNAs. Also deacylates mischarged glycyl-tRNA(Ala), protecting cells against glycine mischarging by AlaRS. Acts via tRNA-based rather than protein-based catalysis; rejects L-amino acids rather than detecting D-amino acids in the active site. By recycling D-aminoacyl-tRNA to D-amino acids and free tRNA molecules, this enzyme counteracts the toxicity associated with the formation of D-aminoacyl-tRNA entities in vivo and helps enforce protein L-homochirality.</text>
</comment>
<dbReference type="InterPro" id="IPR023509">
    <property type="entry name" value="DTD-like_sf"/>
</dbReference>
<keyword evidence="3 4" id="KW-0378">Hydrolase</keyword>
<evidence type="ECO:0000256" key="2">
    <source>
        <dbReference type="ARBA" id="ARBA00022555"/>
    </source>
</evidence>
<comment type="similarity">
    <text evidence="1 4">Belongs to the DTD family.</text>
</comment>
<protein>
    <recommendedName>
        <fullName evidence="4">D-aminoacyl-tRNA deacylase</fullName>
        <shortName evidence="4">DTD</shortName>
        <ecNumber evidence="4">3.1.1.96</ecNumber>
    </recommendedName>
    <alternativeName>
        <fullName evidence="4">Gly-tRNA(Ala) deacylase</fullName>
        <ecNumber evidence="4">3.1.1.-</ecNumber>
    </alternativeName>
</protein>
<comment type="domain">
    <text evidence="4">A Gly-cisPro motif from one monomer fits into the active site of the other monomer to allow specific chiral rejection of L-amino acids.</text>
</comment>
<reference evidence="5 6" key="1">
    <citation type="submission" date="2024-06" db="EMBL/GenBank/DDBJ databases">
        <title>Genomic Encyclopedia of Type Strains, Phase IV (KMG-IV): sequencing the most valuable type-strain genomes for metagenomic binning, comparative biology and taxonomic classification.</title>
        <authorList>
            <person name="Goeker M."/>
        </authorList>
    </citation>
    <scope>NUCLEOTIDE SEQUENCE [LARGE SCALE GENOMIC DNA]</scope>
    <source>
        <strain evidence="5 6">DSM 28302</strain>
    </source>
</reference>
<keyword evidence="6" id="KW-1185">Reference proteome</keyword>
<keyword evidence="4" id="KW-0963">Cytoplasm</keyword>
<comment type="subunit">
    <text evidence="4">Homodimer.</text>
</comment>